<dbReference type="PANTHER" id="PTHR30591">
    <property type="entry name" value="RECBCD ENZYME SUBUNIT RECC"/>
    <property type="match status" value="1"/>
</dbReference>
<dbReference type="InterPro" id="IPR011335">
    <property type="entry name" value="Restrct_endonuc-II-like"/>
</dbReference>
<evidence type="ECO:0000256" key="2">
    <source>
        <dbReference type="ARBA" id="ARBA00022741"/>
    </source>
</evidence>
<evidence type="ECO:0000256" key="5">
    <source>
        <dbReference type="ARBA" id="ARBA00022806"/>
    </source>
</evidence>
<keyword evidence="4 10" id="KW-0378">Hydrolase</keyword>
<dbReference type="InterPro" id="IPR013986">
    <property type="entry name" value="DExx_box_DNA_helicase_dom_sf"/>
</dbReference>
<keyword evidence="2 10" id="KW-0547">Nucleotide-binding</keyword>
<dbReference type="NCBIfam" id="TIGR01450">
    <property type="entry name" value="recC"/>
    <property type="match status" value="1"/>
</dbReference>
<dbReference type="Pfam" id="PF04257">
    <property type="entry name" value="Exonuc_V_gamma"/>
    <property type="match status" value="1"/>
</dbReference>
<dbReference type="Gene3D" id="1.10.10.990">
    <property type="match status" value="1"/>
</dbReference>
<keyword evidence="6 10" id="KW-0269">Exonuclease</keyword>
<name>A0ABU5GQF9_9GAMM</name>
<gene>
    <name evidence="10 12" type="primary">recC</name>
    <name evidence="12" type="ORF">TOI97_06350</name>
</gene>
<dbReference type="RefSeq" id="WP_321553283.1">
    <property type="nucleotide sequence ID" value="NZ_JAXIVU010000006.1"/>
</dbReference>
<evidence type="ECO:0000313" key="12">
    <source>
        <dbReference type="EMBL" id="MDY7219188.1"/>
    </source>
</evidence>
<dbReference type="SUPFAM" id="SSF52540">
    <property type="entry name" value="P-loop containing nucleoside triphosphate hydrolases"/>
    <property type="match status" value="2"/>
</dbReference>
<evidence type="ECO:0000256" key="4">
    <source>
        <dbReference type="ARBA" id="ARBA00022801"/>
    </source>
</evidence>
<evidence type="ECO:0000256" key="3">
    <source>
        <dbReference type="ARBA" id="ARBA00022763"/>
    </source>
</evidence>
<accession>A0ABU5GQF9</accession>
<dbReference type="Pfam" id="PF17946">
    <property type="entry name" value="RecC_C"/>
    <property type="match status" value="1"/>
</dbReference>
<comment type="similarity">
    <text evidence="10">Belongs to the RecC family.</text>
</comment>
<evidence type="ECO:0000256" key="10">
    <source>
        <dbReference type="HAMAP-Rule" id="MF_01486"/>
    </source>
</evidence>
<dbReference type="HAMAP" id="MF_01486">
    <property type="entry name" value="RecC"/>
    <property type="match status" value="1"/>
</dbReference>
<keyword evidence="1 10" id="KW-0540">Nuclease</keyword>
<organism evidence="12 13">
    <name type="scientific">Denitrificimonas halotolerans</name>
    <dbReference type="NCBI Taxonomy" id="3098930"/>
    <lineage>
        <taxon>Bacteria</taxon>
        <taxon>Pseudomonadati</taxon>
        <taxon>Pseudomonadota</taxon>
        <taxon>Gammaproteobacteria</taxon>
        <taxon>Pseudomonadales</taxon>
        <taxon>Pseudomonadaceae</taxon>
        <taxon>Denitrificimonas</taxon>
    </lineage>
</organism>
<keyword evidence="9 10" id="KW-0234">DNA repair</keyword>
<dbReference type="InterPro" id="IPR027417">
    <property type="entry name" value="P-loop_NTPase"/>
</dbReference>
<dbReference type="Gene3D" id="3.40.50.300">
    <property type="entry name" value="P-loop containing nucleotide triphosphate hydrolases"/>
    <property type="match status" value="2"/>
</dbReference>
<evidence type="ECO:0000256" key="1">
    <source>
        <dbReference type="ARBA" id="ARBA00022722"/>
    </source>
</evidence>
<comment type="caution">
    <text evidence="12">The sequence shown here is derived from an EMBL/GenBank/DDBJ whole genome shotgun (WGS) entry which is preliminary data.</text>
</comment>
<evidence type="ECO:0000256" key="8">
    <source>
        <dbReference type="ARBA" id="ARBA00023125"/>
    </source>
</evidence>
<dbReference type="SUPFAM" id="SSF52980">
    <property type="entry name" value="Restriction endonuclease-like"/>
    <property type="match status" value="1"/>
</dbReference>
<dbReference type="GO" id="GO:0008854">
    <property type="term" value="F:exodeoxyribonuclease V activity"/>
    <property type="evidence" value="ECO:0007669"/>
    <property type="project" value="UniProtKB-EC"/>
</dbReference>
<evidence type="ECO:0000256" key="9">
    <source>
        <dbReference type="ARBA" id="ARBA00023204"/>
    </source>
</evidence>
<keyword evidence="8 10" id="KW-0238">DNA-binding</keyword>
<dbReference type="InterPro" id="IPR041500">
    <property type="entry name" value="RecC_C"/>
</dbReference>
<keyword evidence="3 10" id="KW-0227">DNA damage</keyword>
<protein>
    <recommendedName>
        <fullName evidence="10">RecBCD enzyme subunit RecC</fullName>
    </recommendedName>
    <alternativeName>
        <fullName evidence="10">Exonuclease V subunit RecC</fullName>
        <shortName evidence="10">ExoV subunit RecC</shortName>
    </alternativeName>
    <alternativeName>
        <fullName evidence="10">Helicase/nuclease RecBCD subunit RecC</fullName>
    </alternativeName>
</protein>
<dbReference type="Proteomes" id="UP001294570">
    <property type="component" value="Unassembled WGS sequence"/>
</dbReference>
<dbReference type="InterPro" id="IPR006697">
    <property type="entry name" value="RecC"/>
</dbReference>
<evidence type="ECO:0000259" key="11">
    <source>
        <dbReference type="Pfam" id="PF17946"/>
    </source>
</evidence>
<feature type="domain" description="RecC C-terminal" evidence="11">
    <location>
        <begin position="845"/>
        <end position="1090"/>
    </location>
</feature>
<keyword evidence="7 10" id="KW-0067">ATP-binding</keyword>
<dbReference type="Gene3D" id="1.10.10.160">
    <property type="match status" value="1"/>
</dbReference>
<dbReference type="EMBL" id="JAXIVU010000006">
    <property type="protein sequence ID" value="MDY7219188.1"/>
    <property type="molecule type" value="Genomic_DNA"/>
</dbReference>
<dbReference type="PIRSF" id="PIRSF000980">
    <property type="entry name" value="RecC"/>
    <property type="match status" value="1"/>
</dbReference>
<proteinExistence type="inferred from homology"/>
<dbReference type="PANTHER" id="PTHR30591:SF1">
    <property type="entry name" value="RECBCD ENZYME SUBUNIT RECC"/>
    <property type="match status" value="1"/>
</dbReference>
<comment type="miscellaneous">
    <text evidence="10">In the RecBCD complex, RecB has a slow 3'-5' helicase, an exonuclease activity and loads RecA onto ssDNA, RecD has a fast 5'-3' helicase activity, while RecC stimulates the ATPase and processivity of the RecB helicase and contributes to recognition of the Chi site.</text>
</comment>
<comment type="function">
    <text evidence="10">A helicase/nuclease that prepares dsDNA breaks (DSB) for recombinational DNA repair. Binds to DSBs and unwinds DNA via a highly rapid and processive ATP-dependent bidirectional helicase activity. Unwinds dsDNA until it encounters a Chi (crossover hotspot instigator) sequence from the 3' direction. Cuts ssDNA a few nucleotides 3' to the Chi site. The properties and activities of the enzyme are changed at Chi. The Chi-altered holoenzyme produces a long 3'-ssDNA overhang and facilitates RecA-binding to the ssDNA for homologous DNA recombination and repair. Holoenzyme degrades any linearized DNA that is unable to undergo homologous recombination. In the holoenzyme this subunit recognizes the wild-type Chi sequence, and when added to isolated RecB increases its ATP-dependent helicase processivity.</text>
</comment>
<reference evidence="12 13" key="1">
    <citation type="submission" date="2023-12" db="EMBL/GenBank/DDBJ databases">
        <title>Denitrificimonas halotolerans sp. nov.,a novel species isolated from landfill leachate.</title>
        <authorList>
            <person name="Wang S."/>
        </authorList>
    </citation>
    <scope>NUCLEOTIDE SEQUENCE [LARGE SCALE GENOMIC DNA]</scope>
    <source>
        <strain evidence="12 13">JX-1</strain>
    </source>
</reference>
<keyword evidence="13" id="KW-1185">Reference proteome</keyword>
<evidence type="ECO:0000256" key="6">
    <source>
        <dbReference type="ARBA" id="ARBA00022839"/>
    </source>
</evidence>
<evidence type="ECO:0000256" key="7">
    <source>
        <dbReference type="ARBA" id="ARBA00022840"/>
    </source>
</evidence>
<dbReference type="Gene3D" id="3.40.50.10930">
    <property type="match status" value="1"/>
</dbReference>
<evidence type="ECO:0000313" key="13">
    <source>
        <dbReference type="Proteomes" id="UP001294570"/>
    </source>
</evidence>
<comment type="subunit">
    <text evidence="10">Heterotrimer of RecB, RecC and RecD. All subunits contribute to DNA-binding.</text>
</comment>
<keyword evidence="5 10" id="KW-0347">Helicase</keyword>
<sequence length="1158" mass="132665">MSANQILQPGFIVVHSNHLEELRELVVQWIQLNPLYALENEHILVQSNGIAQWLKLALAADNGCGIAAGLQVGLPARFIWQVYRQVLGTETIAKSSPFDKAPLTWRLMRLLPQVIEQPVFAPLRSFLGHDPDMRKRYQLAERLADLFDQYQVYRSDWLKDWAAGHDQLRQLEGQPHVNAEKEQARQPTVEWQAALWRVLIDDIGEDEVHSSRAAVHPRFISAMQALDEAPAGLPRRIIVFGISSLPAQMVEALAAISRFSQVMLCVHNPCQFHWADIVEDKQLLRHEYRRQKRKDDFPEVLSMEQLHQFAHPLLAAWGKQGRDYISLLDQYDELDAYQVQFNSQGQRVDIFEEGRTSTLLEQLHNDILHLRPVAETQQLWPAVDLHNDHSLRFHIVHSAQREVEVLHDQLLAHFNADPTLKPRDIIVMVPDINSYAPHIQAVFSQYARDDMRYIPFTVSDQTEQSTEPLLIALQELLRLPESRLTMTDIMALLDVPAVRERFSIAEAHLPLLQNWLAGAGVRWGLNAQHRENFDLPAGLAQNTWDFGLQRMLLGYAMGESDAYAGIQPYDEVGGLDAALIGPLIHFLDALQVLHEQLHAEHHFAVWRDIFINILDRFFLVKDDSDYLLVQRMREACELWAELCEQAGLDDAITLAVARDAWLSNIEPDHLSQRFLAGSVNFCTLMPMRAIPFRMVCLLGMNDGDYPRVQVPLDFDLMGSDYRPGDRSRREDDRYLLLEALLSARENLYVSWVGRSVRDNTERPPSVLIAQLRDHIKSCWHLASGQSLLAALTTEHPLQPFSQHYFTGENDRGLFTYASEWAVLHQATSELSFVDLPLYEPVAATHKITPDLLQRFLTDPVKYFFNERLKVYLDQTALEVYEDEPFALDGLQRFIVQRELLDAGRYAAADADFFEALQRRSEVLQRSGVLPLQAYGDQLRETLIEPLLPQLEHYRSYCQIWSQEETTPRMIDLQVEHVHLEGWLGGLRRATHQHPQETEYARIELLPGKIYSGTELRWHRLLRPWVQHVLLNACGIQTQTLVFAQESSMMFVSIEQDSAIQIVRGWLEAWQQGMNAPLPVALKTAMSFLKDQDDHKAQSIYEGGYNVSGEVQNSAALARQFPSYAALQADGNFSHWAYQLYGSLYNAEKVSLDRQGDAL</sequence>